<evidence type="ECO:0000313" key="7">
    <source>
        <dbReference type="Proteomes" id="UP000034444"/>
    </source>
</evidence>
<evidence type="ECO:0000256" key="2">
    <source>
        <dbReference type="ARBA" id="ARBA00022801"/>
    </source>
</evidence>
<evidence type="ECO:0000256" key="4">
    <source>
        <dbReference type="ARBA" id="ARBA00025742"/>
    </source>
</evidence>
<dbReference type="PANTHER" id="PTHR42988">
    <property type="entry name" value="PHOSPHOHYDROLASE"/>
    <property type="match status" value="1"/>
</dbReference>
<dbReference type="InterPro" id="IPR050884">
    <property type="entry name" value="CNP_phosphodiesterase-III"/>
</dbReference>
<reference evidence="7" key="2">
    <citation type="journal article" date="2017" name="Stand. Genomic Sci.">
        <title>Complete genome sequence of the sulfur-oxidizing chemolithoautotrophic Sulfurovum lithotrophicum 42BKTT.</title>
        <authorList>
            <person name="Jeon W."/>
            <person name="Priscilla L."/>
            <person name="Park G."/>
            <person name="Lee H."/>
            <person name="Lee N."/>
            <person name="Lee D."/>
            <person name="Kwon H."/>
            <person name="Ahn I."/>
            <person name="Lee C."/>
            <person name="Lee H."/>
            <person name="Ahn J."/>
        </authorList>
    </citation>
    <scope>NUCLEOTIDE SEQUENCE [LARGE SCALE GENOMIC DNA]</scope>
    <source>
        <strain evidence="7">ATCC BAA-797 / 42BKT</strain>
    </source>
</reference>
<protein>
    <submittedName>
        <fullName evidence="6">Metallophosphoesterase</fullName>
    </submittedName>
</protein>
<evidence type="ECO:0000256" key="3">
    <source>
        <dbReference type="ARBA" id="ARBA00023004"/>
    </source>
</evidence>
<reference evidence="6 7" key="1">
    <citation type="submission" date="2015-04" db="EMBL/GenBank/DDBJ databases">
        <title>Complete genome sequence of Sulfurovum lithotrophicum ATCC BAA-797T.</title>
        <authorList>
            <person name="Ahn J."/>
            <person name="Park G."/>
            <person name="Jeon W."/>
            <person name="Jang Y."/>
            <person name="Jang M."/>
            <person name="Lee H."/>
            <person name="Lee H."/>
        </authorList>
    </citation>
    <scope>NUCLEOTIDE SEQUENCE [LARGE SCALE GENOMIC DNA]</scope>
    <source>
        <strain evidence="7">ATCC BAA-797 / 42BKT</strain>
    </source>
</reference>
<organism evidence="6 7">
    <name type="scientific">Sulfurovum lithotrophicum</name>
    <dbReference type="NCBI Taxonomy" id="206403"/>
    <lineage>
        <taxon>Bacteria</taxon>
        <taxon>Pseudomonadati</taxon>
        <taxon>Campylobacterota</taxon>
        <taxon>Epsilonproteobacteria</taxon>
        <taxon>Campylobacterales</taxon>
        <taxon>Sulfurovaceae</taxon>
        <taxon>Sulfurovum</taxon>
    </lineage>
</organism>
<accession>A0A7U4RQP5</accession>
<proteinExistence type="inferred from homology"/>
<evidence type="ECO:0000313" key="6">
    <source>
        <dbReference type="EMBL" id="AKF25093.1"/>
    </source>
</evidence>
<comment type="similarity">
    <text evidence="4">Belongs to the cyclic nucleotide phosphodiesterase class-III family.</text>
</comment>
<dbReference type="GO" id="GO:0016787">
    <property type="term" value="F:hydrolase activity"/>
    <property type="evidence" value="ECO:0007669"/>
    <property type="project" value="UniProtKB-KW"/>
</dbReference>
<dbReference type="InterPro" id="IPR029052">
    <property type="entry name" value="Metallo-depent_PP-like"/>
</dbReference>
<dbReference type="KEGG" id="slh:YH65_06550"/>
<sequence length="294" mass="33629">MQKSLRILHFSDIHVNIQIRHMHWKKWFSKRAIGAINLLRGRASYFDDTEKKLAALVRFKEENDIDIVINTGDYTALGLRSELILARQLLDPFMTPPQNYITVPGNHDIYVHEGNSHYRFSEQFCSVLQNDLPEYCRGGHWPLIRLLGDNAAVIAIDSARPNPVPWKSSGEIPPEQLQALEEILKDERVKGRFLFVMTHYAPRLSNGEPDKKLHGLINADDFLETCKGIENGAILFGHIHKTYRLHVPGVKSELFCAGSATMQGHEGCWVYEMEGKKMQAKQIGWDGENYCFVE</sequence>
<dbReference type="Proteomes" id="UP000034444">
    <property type="component" value="Chromosome"/>
</dbReference>
<name>A0A7U4RQP5_9BACT</name>
<dbReference type="AlphaFoldDB" id="A0A7U4RQP5"/>
<dbReference type="Gene3D" id="3.60.21.10">
    <property type="match status" value="1"/>
</dbReference>
<gene>
    <name evidence="6" type="ORF">YH65_06550</name>
</gene>
<dbReference type="OrthoDB" id="9794568at2"/>
<keyword evidence="1" id="KW-0479">Metal-binding</keyword>
<dbReference type="InterPro" id="IPR004843">
    <property type="entry name" value="Calcineurin-like_PHP"/>
</dbReference>
<dbReference type="GO" id="GO:0046872">
    <property type="term" value="F:metal ion binding"/>
    <property type="evidence" value="ECO:0007669"/>
    <property type="project" value="UniProtKB-KW"/>
</dbReference>
<keyword evidence="7" id="KW-1185">Reference proteome</keyword>
<evidence type="ECO:0000259" key="5">
    <source>
        <dbReference type="Pfam" id="PF00149"/>
    </source>
</evidence>
<dbReference type="RefSeq" id="WP_046551174.1">
    <property type="nucleotide sequence ID" value="NZ_CP011308.1"/>
</dbReference>
<keyword evidence="3" id="KW-0408">Iron</keyword>
<dbReference type="PANTHER" id="PTHR42988:SF2">
    <property type="entry name" value="CYCLIC NUCLEOTIDE PHOSPHODIESTERASE CBUA0032-RELATED"/>
    <property type="match status" value="1"/>
</dbReference>
<keyword evidence="2" id="KW-0378">Hydrolase</keyword>
<dbReference type="Pfam" id="PF00149">
    <property type="entry name" value="Metallophos"/>
    <property type="match status" value="1"/>
</dbReference>
<dbReference type="SUPFAM" id="SSF56300">
    <property type="entry name" value="Metallo-dependent phosphatases"/>
    <property type="match status" value="1"/>
</dbReference>
<dbReference type="EMBL" id="CP011308">
    <property type="protein sequence ID" value="AKF25093.1"/>
    <property type="molecule type" value="Genomic_DNA"/>
</dbReference>
<feature type="domain" description="Calcineurin-like phosphoesterase" evidence="5">
    <location>
        <begin position="5"/>
        <end position="241"/>
    </location>
</feature>
<evidence type="ECO:0000256" key="1">
    <source>
        <dbReference type="ARBA" id="ARBA00022723"/>
    </source>
</evidence>